<name>A0AA37SNN6_9BACT</name>
<dbReference type="RefSeq" id="WP_235290890.1">
    <property type="nucleotide sequence ID" value="NZ_BSOH01000007.1"/>
</dbReference>
<evidence type="ECO:0000313" key="2">
    <source>
        <dbReference type="Proteomes" id="UP001156666"/>
    </source>
</evidence>
<evidence type="ECO:0000313" key="1">
    <source>
        <dbReference type="EMBL" id="GLR16930.1"/>
    </source>
</evidence>
<accession>A0AA37SNN6</accession>
<organism evidence="1 2">
    <name type="scientific">Portibacter lacus</name>
    <dbReference type="NCBI Taxonomy" id="1099794"/>
    <lineage>
        <taxon>Bacteria</taxon>
        <taxon>Pseudomonadati</taxon>
        <taxon>Bacteroidota</taxon>
        <taxon>Saprospiria</taxon>
        <taxon>Saprospirales</taxon>
        <taxon>Haliscomenobacteraceae</taxon>
        <taxon>Portibacter</taxon>
    </lineage>
</organism>
<dbReference type="InterPro" id="IPR036513">
    <property type="entry name" value="STAS_dom_sf"/>
</dbReference>
<dbReference type="AlphaFoldDB" id="A0AA37SNN6"/>
<dbReference type="Pfam" id="PF11964">
    <property type="entry name" value="SpoIIAA-like"/>
    <property type="match status" value="1"/>
</dbReference>
<comment type="caution">
    <text evidence="1">The sequence shown here is derived from an EMBL/GenBank/DDBJ whole genome shotgun (WGS) entry which is preliminary data.</text>
</comment>
<dbReference type="SUPFAM" id="SSF52091">
    <property type="entry name" value="SpoIIaa-like"/>
    <property type="match status" value="1"/>
</dbReference>
<proteinExistence type="predicted"/>
<dbReference type="EMBL" id="BSOH01000007">
    <property type="protein sequence ID" value="GLR16930.1"/>
    <property type="molecule type" value="Genomic_DNA"/>
</dbReference>
<reference evidence="1" key="2">
    <citation type="submission" date="2023-01" db="EMBL/GenBank/DDBJ databases">
        <title>Draft genome sequence of Portibacter lacus strain NBRC 108769.</title>
        <authorList>
            <person name="Sun Q."/>
            <person name="Mori K."/>
        </authorList>
    </citation>
    <scope>NUCLEOTIDE SEQUENCE</scope>
    <source>
        <strain evidence="1">NBRC 108769</strain>
    </source>
</reference>
<sequence length="118" mass="13772">MITKLESLRPDTLVYELSWAIIGAEIASIEPDLKEMEDKYGKVKLLISLNSKGETFDALLEQFILGIKHWNKIDKIAFVGEKKWWKPLIAINNVFTKFDEKYFDLDEFDAAWEWLGES</sequence>
<keyword evidence="2" id="KW-1185">Reference proteome</keyword>
<evidence type="ECO:0008006" key="3">
    <source>
        <dbReference type="Google" id="ProtNLM"/>
    </source>
</evidence>
<gene>
    <name evidence="1" type="ORF">GCM10007940_15450</name>
</gene>
<reference evidence="1" key="1">
    <citation type="journal article" date="2014" name="Int. J. Syst. Evol. Microbiol.">
        <title>Complete genome sequence of Corynebacterium casei LMG S-19264T (=DSM 44701T), isolated from a smear-ripened cheese.</title>
        <authorList>
            <consortium name="US DOE Joint Genome Institute (JGI-PGF)"/>
            <person name="Walter F."/>
            <person name="Albersmeier A."/>
            <person name="Kalinowski J."/>
            <person name="Ruckert C."/>
        </authorList>
    </citation>
    <scope>NUCLEOTIDE SEQUENCE</scope>
    <source>
        <strain evidence="1">NBRC 108769</strain>
    </source>
</reference>
<dbReference type="InterPro" id="IPR021866">
    <property type="entry name" value="SpoIIAA-like"/>
</dbReference>
<dbReference type="Proteomes" id="UP001156666">
    <property type="component" value="Unassembled WGS sequence"/>
</dbReference>
<dbReference type="InterPro" id="IPR038396">
    <property type="entry name" value="SpoIIAA-like_sf"/>
</dbReference>
<protein>
    <recommendedName>
        <fullName evidence="3">STAS/SEC14 domain-containing protein</fullName>
    </recommendedName>
</protein>
<dbReference type="Gene3D" id="3.40.50.10600">
    <property type="entry name" value="SpoIIaa-like domains"/>
    <property type="match status" value="1"/>
</dbReference>